<evidence type="ECO:0000313" key="1">
    <source>
        <dbReference type="EMBL" id="MVT08325.1"/>
    </source>
</evidence>
<accession>A0A7K1U2U4</accession>
<dbReference type="Proteomes" id="UP000461730">
    <property type="component" value="Unassembled WGS sequence"/>
</dbReference>
<keyword evidence="2" id="KW-1185">Reference proteome</keyword>
<organism evidence="1 2">
    <name type="scientific">Chitinophaga tropicalis</name>
    <dbReference type="NCBI Taxonomy" id="2683588"/>
    <lineage>
        <taxon>Bacteria</taxon>
        <taxon>Pseudomonadati</taxon>
        <taxon>Bacteroidota</taxon>
        <taxon>Chitinophagia</taxon>
        <taxon>Chitinophagales</taxon>
        <taxon>Chitinophagaceae</taxon>
        <taxon>Chitinophaga</taxon>
    </lineage>
</organism>
<sequence length="2327" mass="265823">MPELKYITTDKNSGYPEYLDFVTLRRLGIQHIAELSGKIWTDHNLHDPGITMLDALCYVLTDLDYRTKLDFKDLVAARGGTKENNFYTAAQILGNNPLTITDIRKMLIDIKGVRNAWLKPVEEGEYTLAYDCETGQLLNTPVTENLSPVPLKGLYRIYIEPDDVYAAAYEKDACGNDVFPMENMLKTIDERLHAHRNLCEDFADIVVLEKEPISLCLHIELAANFDPDEVLVNIYGAIQDFFSPAPSFYSLQQLLDKGRSMEEIFEGRPFNFDENRPLQQNGFIDTQELESLERLTELHASDLYRIIMKVPGVAGITRLQMKSSNEGGYLLNDKDGKPIVQNGEEWCLKLKDNHRPVLSPEASNVIFYRNKLPFTANNELVRQRYIKNISDYTKFPKAPDALDTVVPKGRDLDLAQYTSVQYEFPKVYLVGKNEVPLDATAARKAQSLQLQAYLLFYDRLLADYFAQLSNIRQLFSLQQTDDRRTYFSADLSGIPQLPSLLRYEKQLPVTTQGATYKGMTLAFEPAAGGEGHKEYSSMYLRDESIRRIISACSNNNVKRVIDQFPDSGEWYLLLTDTADNILLESAIYFNTRNDAEQAARDIVFLAGLPGSYSRTNHRKENRFSFDLVYNDTGYTEMLTALYETSAQYQERKDRFQNHLLARFSEDFTDYALMMYNISGRKNDPEGNIADKAAFLSAYPETSANRALAFDYKHPEKGFPVCGLQERVAGLMGIRQSPSASLSNFDLVNAIRLHQFFCYLPDQKTPLFVSDSLHAEAEVKDAFNTFLQLGKDKENYKPYGCHGEGVYGFYIQSPVNAEKWVAARCMIEYATPEERDRMIDWFVTFFVHDGQYKVFTRTNEGYYFLLPDDQGHTLLKSRQGYETQEEALSAGYDCLEVLQEDAAWQVKHDIPTASYSVVIVQGDEQLAHHPQAFADEEDATKKLEELKAWFRKHKLVYQKETTELYNWQLAVQGKAAWQGALPFKSTAQLPAAFAQFIELAAKAENYRITGEYNLQVVRTEEEEIVTIIGTHLFVYESDAAAQEAINNYVLLFSGLWIAATGTVTETTAAFYSFRDLQTQMVVLTTTDLVPDGPSVAQYTRNIMRYAADPARLSIVPGEGCGYMVKLHDPCGELLAVSPQMPDQVTAGNLMEQILLRAGQEALWIEKGETVTAFGWVWEEEKSTGVWDTRQAAAVAFISWLLKKEQHPLLADIGWSVTTLYHYYFKIKEGSGFLLLQEPSYFTSYQAVRTAFYNTVRFGKQRPYYLLTTLENCTYGFKVTDDQQRVLAVHPFEYTTTAARDAAVDRTIKFLQEYGQVINEVKLAGAWKYSWQWLDCCSWQSATALDALEEKTALKDAETALKHILLVAANLDKKEVYRIAEDENGFRVFLVEEGADLAVHPDWLDCRREAEDVIVRLTAWARFTLSVYAQGKVSEETDVHTDLYQPGSEKAMIGYRLWDREFRIARYSTQFNSPAERETALLELLQRYKRKLPYYTVLEAGNSVVFVQNGLYYFQLRRNDTLLWQSVNAYGDAAAATAAFKAACWQILQRSLLQESYSSWSNSETQLTLYDEKGLPLAVLNEAFGSYDTYLAAIRARQLFAKQHGVYVTKDGAYAFHIYNVKAGAYEWESISTYADPEAAAAALKEFMQLLLYRGNYCLDNENTGCYYSLTLGKVLLDIQHVTRRCEGDSGPEVIDETEAWNRLQIFLDSQQQGDSNFFPYTDYAGGCRYAFRMVDSELYRVAQHTEWYQGMEEREEKRLELLCDIYCKERLYGWFVKPDPEDPANRDEKILQCYFKQPGKVNFADLWMSYSAIGTMKEKHKFWQPATEKLTEEVSLYYYQLTGNDEKVIWNTVTRYSTPEQAAEAEQYFYVYLLEMARSEASYYYEPVVGCEKAFTLSLKDMDGKIIAVAPDVICAPDIEQDRNTRIFNAMMYPVVETGKGYSFEINNIKQDAKSGELSYMTIWESVRVYDTPDEAFKDLTKASQLLTDLRNYQRGDEDACGPFSVTLVDPQAILADHPFTYTSISARNAAIEQVQTAISAEGMHLLEHILLRPRTQEQYYESMQLQLSWYPGSGQELPVLLKIGAETVYKDSNAFLDDIRSVAKDGRIFIDQEAEGYIISWWKKDERIASAQLKTSDVVTKALGDRDGFIGTMQELLSGVSSQLVTTETVPVCSNGADVVLPSCTDICLCDRAQEVIDEENKPYCDCTFFADPYSFWATVVLPAWPQRFRLARFRQFFEDTLRREAPAHIRLNILWVSPQQMLQFEKAWKQWTMALSREDSCDYTSSLEQLNKILMELKNVYPAAYLYDDDGGADKPLIILDEAMLG</sequence>
<dbReference type="RefSeq" id="WP_157305747.1">
    <property type="nucleotide sequence ID" value="NZ_WRXN01000003.1"/>
</dbReference>
<evidence type="ECO:0000313" key="2">
    <source>
        <dbReference type="Proteomes" id="UP000461730"/>
    </source>
</evidence>
<protein>
    <submittedName>
        <fullName evidence="1">Uncharacterized protein</fullName>
    </submittedName>
</protein>
<dbReference type="EMBL" id="WRXN01000003">
    <property type="protein sequence ID" value="MVT08325.1"/>
    <property type="molecule type" value="Genomic_DNA"/>
</dbReference>
<reference evidence="1 2" key="1">
    <citation type="submission" date="2019-12" db="EMBL/GenBank/DDBJ databases">
        <title>Chitinophaga sp. strain ysch24 (GDMCC 1.1355), whole genome shotgun sequence.</title>
        <authorList>
            <person name="Zhang X."/>
        </authorList>
    </citation>
    <scope>NUCLEOTIDE SEQUENCE [LARGE SCALE GENOMIC DNA]</scope>
    <source>
        <strain evidence="2">ysch24</strain>
    </source>
</reference>
<proteinExistence type="predicted"/>
<gene>
    <name evidence="1" type="ORF">GO493_08645</name>
</gene>
<dbReference type="Gene3D" id="2.30.29.80">
    <property type="match status" value="1"/>
</dbReference>
<name>A0A7K1U2U4_9BACT</name>
<comment type="caution">
    <text evidence="1">The sequence shown here is derived from an EMBL/GenBank/DDBJ whole genome shotgun (WGS) entry which is preliminary data.</text>
</comment>